<reference evidence="1" key="1">
    <citation type="submission" date="2022-03" db="EMBL/GenBank/DDBJ databases">
        <authorList>
            <person name="Sayadi A."/>
        </authorList>
    </citation>
    <scope>NUCLEOTIDE SEQUENCE</scope>
</reference>
<dbReference type="AlphaFoldDB" id="A0A9P0LPH7"/>
<keyword evidence="2" id="KW-1185">Reference proteome</keyword>
<name>A0A9P0LPH7_ACAOB</name>
<evidence type="ECO:0000313" key="2">
    <source>
        <dbReference type="Proteomes" id="UP001152888"/>
    </source>
</evidence>
<dbReference type="Proteomes" id="UP001152888">
    <property type="component" value="Unassembled WGS sequence"/>
</dbReference>
<proteinExistence type="predicted"/>
<comment type="caution">
    <text evidence="1">The sequence shown here is derived from an EMBL/GenBank/DDBJ whole genome shotgun (WGS) entry which is preliminary data.</text>
</comment>
<gene>
    <name evidence="1" type="ORF">ACAOBT_LOCUS27006</name>
</gene>
<organism evidence="1 2">
    <name type="scientific">Acanthoscelides obtectus</name>
    <name type="common">Bean weevil</name>
    <name type="synonym">Bruchus obtectus</name>
    <dbReference type="NCBI Taxonomy" id="200917"/>
    <lineage>
        <taxon>Eukaryota</taxon>
        <taxon>Metazoa</taxon>
        <taxon>Ecdysozoa</taxon>
        <taxon>Arthropoda</taxon>
        <taxon>Hexapoda</taxon>
        <taxon>Insecta</taxon>
        <taxon>Pterygota</taxon>
        <taxon>Neoptera</taxon>
        <taxon>Endopterygota</taxon>
        <taxon>Coleoptera</taxon>
        <taxon>Polyphaga</taxon>
        <taxon>Cucujiformia</taxon>
        <taxon>Chrysomeloidea</taxon>
        <taxon>Chrysomelidae</taxon>
        <taxon>Bruchinae</taxon>
        <taxon>Bruchini</taxon>
        <taxon>Acanthoscelides</taxon>
    </lineage>
</organism>
<accession>A0A9P0LPH7</accession>
<evidence type="ECO:0000313" key="1">
    <source>
        <dbReference type="EMBL" id="CAH2002833.1"/>
    </source>
</evidence>
<dbReference type="EMBL" id="CAKOFQ010007513">
    <property type="protein sequence ID" value="CAH2002833.1"/>
    <property type="molecule type" value="Genomic_DNA"/>
</dbReference>
<sequence length="36" mass="4108">MGHGSKLFPQVISEIQSVQDVAVRTLFQIRYRMANS</sequence>
<protein>
    <submittedName>
        <fullName evidence="1">Uncharacterized protein</fullName>
    </submittedName>
</protein>